<evidence type="ECO:0000256" key="1">
    <source>
        <dbReference type="SAM" id="Phobius"/>
    </source>
</evidence>
<protein>
    <submittedName>
        <fullName evidence="3">Sulfatase</fullName>
    </submittedName>
</protein>
<dbReference type="InterPro" id="IPR017850">
    <property type="entry name" value="Alkaline_phosphatase_core_sf"/>
</dbReference>
<evidence type="ECO:0000313" key="3">
    <source>
        <dbReference type="EMBL" id="CDH44483.1"/>
    </source>
</evidence>
<keyword evidence="1" id="KW-1133">Transmembrane helix</keyword>
<accession>A0A7U7GB32</accession>
<keyword evidence="4" id="KW-1185">Reference proteome</keyword>
<proteinExistence type="predicted"/>
<dbReference type="InterPro" id="IPR000917">
    <property type="entry name" value="Sulfatase_N"/>
</dbReference>
<feature type="transmembrane region" description="Helical" evidence="1">
    <location>
        <begin position="35"/>
        <end position="53"/>
    </location>
</feature>
<gene>
    <name evidence="3" type="ORF">BN874_170006</name>
</gene>
<dbReference type="Proteomes" id="UP000019184">
    <property type="component" value="Unassembled WGS sequence"/>
</dbReference>
<organism evidence="3 4">
    <name type="scientific">Candidatus Contendobacter odensis Run_B_J11</name>
    <dbReference type="NCBI Taxonomy" id="1400861"/>
    <lineage>
        <taxon>Bacteria</taxon>
        <taxon>Pseudomonadati</taxon>
        <taxon>Pseudomonadota</taxon>
        <taxon>Gammaproteobacteria</taxon>
        <taxon>Candidatus Competibacteraceae</taxon>
        <taxon>Candidatus Contendibacter</taxon>
    </lineage>
</organism>
<dbReference type="Gene3D" id="3.40.720.10">
    <property type="entry name" value="Alkaline Phosphatase, subunit A"/>
    <property type="match status" value="1"/>
</dbReference>
<feature type="transmembrane region" description="Helical" evidence="1">
    <location>
        <begin position="148"/>
        <end position="169"/>
    </location>
</feature>
<feature type="transmembrane region" description="Helical" evidence="1">
    <location>
        <begin position="114"/>
        <end position="136"/>
    </location>
</feature>
<dbReference type="Pfam" id="PF00884">
    <property type="entry name" value="Sulfatase"/>
    <property type="match status" value="1"/>
</dbReference>
<dbReference type="EMBL" id="CBTK010000079">
    <property type="protein sequence ID" value="CDH44483.1"/>
    <property type="molecule type" value="Genomic_DNA"/>
</dbReference>
<comment type="caution">
    <text evidence="3">The sequence shown here is derived from an EMBL/GenBank/DDBJ whole genome shotgun (WGS) entry which is preliminary data.</text>
</comment>
<keyword evidence="1" id="KW-0472">Membrane</keyword>
<keyword evidence="1" id="KW-0812">Transmembrane</keyword>
<evidence type="ECO:0000259" key="2">
    <source>
        <dbReference type="Pfam" id="PF00884"/>
    </source>
</evidence>
<feature type="transmembrane region" description="Helical" evidence="1">
    <location>
        <begin position="60"/>
        <end position="77"/>
    </location>
</feature>
<reference evidence="3 4" key="1">
    <citation type="journal article" date="2014" name="ISME J.">
        <title>Candidatus Competibacter-lineage genomes retrieved from metagenomes reveal functional metabolic diversity.</title>
        <authorList>
            <person name="McIlroy S.J."/>
            <person name="Albertsen M."/>
            <person name="Andresen E.K."/>
            <person name="Saunders A.M."/>
            <person name="Kristiansen R."/>
            <person name="Stokholm-Bjerregaard M."/>
            <person name="Nielsen K.L."/>
            <person name="Nielsen P.H."/>
        </authorList>
    </citation>
    <scope>NUCLEOTIDE SEQUENCE [LARGE SCALE GENOMIC DNA]</scope>
    <source>
        <strain evidence="3 4">Run_B_J11</strain>
    </source>
</reference>
<feature type="domain" description="Sulfatase N-terminal" evidence="2">
    <location>
        <begin position="224"/>
        <end position="469"/>
    </location>
</feature>
<dbReference type="SUPFAM" id="SSF53649">
    <property type="entry name" value="Alkaline phosphatase-like"/>
    <property type="match status" value="1"/>
</dbReference>
<evidence type="ECO:0000313" key="4">
    <source>
        <dbReference type="Proteomes" id="UP000019184"/>
    </source>
</evidence>
<name>A0A7U7GB32_9GAMM</name>
<sequence length="548" mass="59439">MLHLSQLLLALFILNSALTFQNRWPTVGVRWVPELSIELALLLLVLVLIAAWRGAPGRRLRCAVLVGYVILTLGRYLDVTAPALMGRSINLYWDSPHLPQVAALFLDQVAGWQVLLGGLALLALLTALVLVLRWALSTVIEALDHTPVRRALGVLALILLVPYGAGWLIPRLPVGHGFALPVTAMLAEQVKRVLAATVFRDHGRIAGQPPLPVSDLSRLGKGDVWVIFFESQGALVFDDPRFAIPLADDFATLERSLLAAGWQIASARVESSTFGGSSWLAHSSLLSGLRIADQDDYHDLLTSNRATLVSRFAAAGYRTVALMPGLRYAWPEGQFYRFDRIVDAERLEYHGPAYGGWVIPDQYSLYRLHQTEVTPTGRSPLLVFFPTINSHAPFAPLPPYHPDWSHVAAVSDATLSSGAVELSGRLDGEELAAAYVRSIRYNLAVLGGYLRQHAPANALLLVLGDHQPPAIVGGRDISWQVPVHVFSRDPAIISAFQAAGFQVGITPGSTALGGIEELGPLLLRTLDRPSATHAADAATSQPNGIHQK</sequence>
<dbReference type="AlphaFoldDB" id="A0A7U7GB32"/>